<evidence type="ECO:0000313" key="1">
    <source>
        <dbReference type="EMBL" id="GGO41296.1"/>
    </source>
</evidence>
<reference evidence="2" key="1">
    <citation type="journal article" date="2019" name="Int. J. Syst. Evol. Microbiol.">
        <title>The Global Catalogue of Microorganisms (GCM) 10K type strain sequencing project: providing services to taxonomists for standard genome sequencing and annotation.</title>
        <authorList>
            <consortium name="The Broad Institute Genomics Platform"/>
            <consortium name="The Broad Institute Genome Sequencing Center for Infectious Disease"/>
            <person name="Wu L."/>
            <person name="Ma J."/>
        </authorList>
    </citation>
    <scope>NUCLEOTIDE SEQUENCE [LARGE SCALE GENOMIC DNA]</scope>
    <source>
        <strain evidence="2">CGMCC 4.7349</strain>
    </source>
</reference>
<dbReference type="EMBL" id="BMNG01000004">
    <property type="protein sequence ID" value="GGO41296.1"/>
    <property type="molecule type" value="Genomic_DNA"/>
</dbReference>
<dbReference type="SUPFAM" id="SSF55961">
    <property type="entry name" value="Bet v1-like"/>
    <property type="match status" value="1"/>
</dbReference>
<keyword evidence="2" id="KW-1185">Reference proteome</keyword>
<dbReference type="CDD" id="cd07821">
    <property type="entry name" value="PYR_PYL_RCAR_like"/>
    <property type="match status" value="1"/>
</dbReference>
<dbReference type="Pfam" id="PF10604">
    <property type="entry name" value="Polyketide_cyc2"/>
    <property type="match status" value="1"/>
</dbReference>
<dbReference type="InterPro" id="IPR023393">
    <property type="entry name" value="START-like_dom_sf"/>
</dbReference>
<organism evidence="1 2">
    <name type="scientific">Streptomyces lasiicapitis</name>
    <dbReference type="NCBI Taxonomy" id="1923961"/>
    <lineage>
        <taxon>Bacteria</taxon>
        <taxon>Bacillati</taxon>
        <taxon>Actinomycetota</taxon>
        <taxon>Actinomycetes</taxon>
        <taxon>Kitasatosporales</taxon>
        <taxon>Streptomycetaceae</taxon>
        <taxon>Streptomyces</taxon>
    </lineage>
</organism>
<dbReference type="Proteomes" id="UP000656881">
    <property type="component" value="Unassembled WGS sequence"/>
</dbReference>
<evidence type="ECO:0000313" key="2">
    <source>
        <dbReference type="Proteomes" id="UP000656881"/>
    </source>
</evidence>
<proteinExistence type="predicted"/>
<gene>
    <name evidence="1" type="ORF">GCM10012286_20870</name>
</gene>
<dbReference type="InterPro" id="IPR019587">
    <property type="entry name" value="Polyketide_cyclase/dehydratase"/>
</dbReference>
<protein>
    <submittedName>
        <fullName evidence="1">Polyketide cyclase</fullName>
    </submittedName>
</protein>
<accession>A0ABQ2LP86</accession>
<dbReference type="Gene3D" id="3.30.530.20">
    <property type="match status" value="1"/>
</dbReference>
<name>A0ABQ2LP86_9ACTN</name>
<dbReference type="RefSeq" id="WP_189173710.1">
    <property type="nucleotide sequence ID" value="NZ_BMNG01000004.1"/>
</dbReference>
<sequence>MARRLRPEGLEFITTAPVRHVLARDVSAPVKTVYEALAYDVGNWPSWFSSIVYARSIDEGRGRLVRVQGRFWFRETILAADAPTAYAYRIDRTNFPGLRALVEEWRLTPLGTDGGAGTRVQWTFAADAVAPMRFLLRRGQRGLNQTFDTAVANLDRQLRDAAGA</sequence>
<comment type="caution">
    <text evidence="1">The sequence shown here is derived from an EMBL/GenBank/DDBJ whole genome shotgun (WGS) entry which is preliminary data.</text>
</comment>